<dbReference type="AlphaFoldDB" id="A0A0C1ULF6"/>
<dbReference type="SUPFAM" id="SSF53335">
    <property type="entry name" value="S-adenosyl-L-methionine-dependent methyltransferases"/>
    <property type="match status" value="1"/>
</dbReference>
<dbReference type="PANTHER" id="PTHR35276">
    <property type="entry name" value="S-ADENOSYL-L-METHIONINE-DEPENDENT METHYLTRANSFERASES SUPERFAMILY PROTEIN"/>
    <property type="match status" value="1"/>
</dbReference>
<proteinExistence type="predicted"/>
<dbReference type="STRING" id="29341.RSJ17_12130"/>
<accession>A0A0C1ULF6</accession>
<reference evidence="1 2" key="1">
    <citation type="journal article" date="2015" name="Infect. Genet. Evol.">
        <title>Genomic sequences of six botulinum neurotoxin-producing strains representing three clostridial species illustrate the mobility and diversity of botulinum neurotoxin genes.</title>
        <authorList>
            <person name="Smith T.J."/>
            <person name="Hill K.K."/>
            <person name="Xie G."/>
            <person name="Foley B.T."/>
            <person name="Williamson C.H."/>
            <person name="Foster J.T."/>
            <person name="Johnson S.L."/>
            <person name="Chertkov O."/>
            <person name="Teshima H."/>
            <person name="Gibbons H.S."/>
            <person name="Johnsky L.A."/>
            <person name="Karavis M.A."/>
            <person name="Smith L.A."/>
        </authorList>
    </citation>
    <scope>NUCLEOTIDE SEQUENCE [LARGE SCALE GENOMIC DNA]</scope>
    <source>
        <strain evidence="1 2">CDC 2741</strain>
    </source>
</reference>
<evidence type="ECO:0000313" key="1">
    <source>
        <dbReference type="EMBL" id="KIE48090.1"/>
    </source>
</evidence>
<evidence type="ECO:0000313" key="2">
    <source>
        <dbReference type="Proteomes" id="UP000031366"/>
    </source>
</evidence>
<comment type="caution">
    <text evidence="1">The sequence shown here is derived from an EMBL/GenBank/DDBJ whole genome shotgun (WGS) entry which is preliminary data.</text>
</comment>
<protein>
    <recommendedName>
        <fullName evidence="3">rRNA methylase family protein</fullName>
    </recommendedName>
</protein>
<dbReference type="Pfam" id="PF06962">
    <property type="entry name" value="rRNA_methylase"/>
    <property type="match status" value="1"/>
</dbReference>
<dbReference type="InterPro" id="IPR010719">
    <property type="entry name" value="MnmM_MeTrfase"/>
</dbReference>
<dbReference type="Gene3D" id="3.40.50.150">
    <property type="entry name" value="Vaccinia Virus protein VP39"/>
    <property type="match status" value="1"/>
</dbReference>
<dbReference type="PANTHER" id="PTHR35276:SF1">
    <property type="entry name" value="TRNA (MNM(5)S(2)U34)-METHYLTRANSFERASE, CHLOROPLASTIC"/>
    <property type="match status" value="1"/>
</dbReference>
<dbReference type="Proteomes" id="UP000031366">
    <property type="component" value="Unassembled WGS sequence"/>
</dbReference>
<sequence>MFKYVSDVSSLSQYIIKNYSIDHDVAIDGTLGNGYDTDFLSSFFNKVYSFDVQDIAIEKYSEKKKENVILIKDCHSKLKEYVKESVDVVMYNLGFLPGGDKSITTEVSTTLTSIESSVEILKSGGIITIAIYIGHEEGEKEKNEILKYVSSLPKDKYGVMLHKVLNRSEKAPQLIIIEKK</sequence>
<dbReference type="InterPro" id="IPR029063">
    <property type="entry name" value="SAM-dependent_MTases_sf"/>
</dbReference>
<dbReference type="RefSeq" id="WP_039630278.1">
    <property type="nucleotide sequence ID" value="NZ_AYSO01000012.1"/>
</dbReference>
<gene>
    <name evidence="1" type="ORF">U732_3800</name>
</gene>
<dbReference type="EMBL" id="AYSO01000012">
    <property type="protein sequence ID" value="KIE48090.1"/>
    <property type="molecule type" value="Genomic_DNA"/>
</dbReference>
<keyword evidence="2" id="KW-1185">Reference proteome</keyword>
<evidence type="ECO:0008006" key="3">
    <source>
        <dbReference type="Google" id="ProtNLM"/>
    </source>
</evidence>
<dbReference type="OrthoDB" id="9792989at2"/>
<organism evidence="1 2">
    <name type="scientific">Clostridium argentinense CDC 2741</name>
    <dbReference type="NCBI Taxonomy" id="1418104"/>
    <lineage>
        <taxon>Bacteria</taxon>
        <taxon>Bacillati</taxon>
        <taxon>Bacillota</taxon>
        <taxon>Clostridia</taxon>
        <taxon>Eubacteriales</taxon>
        <taxon>Clostridiaceae</taxon>
        <taxon>Clostridium</taxon>
    </lineage>
</organism>
<name>A0A0C1ULF6_9CLOT</name>